<gene>
    <name evidence="4" type="ORF">CINCED_3A020586</name>
</gene>
<dbReference type="EMBL" id="CABPRJ010000004">
    <property type="protein sequence ID" value="VVC24676.1"/>
    <property type="molecule type" value="Genomic_DNA"/>
</dbReference>
<evidence type="ECO:0000256" key="1">
    <source>
        <dbReference type="ARBA" id="ARBA00004123"/>
    </source>
</evidence>
<dbReference type="Proteomes" id="UP000325440">
    <property type="component" value="Unassembled WGS sequence"/>
</dbReference>
<keyword evidence="3" id="KW-0539">Nucleus</keyword>
<comment type="subcellular location">
    <subcellularLocation>
        <location evidence="1">Nucleus</location>
    </subcellularLocation>
</comment>
<dbReference type="GO" id="GO:0003713">
    <property type="term" value="F:transcription coactivator activity"/>
    <property type="evidence" value="ECO:0007669"/>
    <property type="project" value="InterPro"/>
</dbReference>
<dbReference type="OrthoDB" id="524165at2759"/>
<dbReference type="PANTHER" id="PTHR13168:SF0">
    <property type="entry name" value="C-MYC-BINDING PROTEIN"/>
    <property type="match status" value="1"/>
</dbReference>
<name>A0A5E4LZK3_9HEMI</name>
<evidence type="ECO:0000256" key="2">
    <source>
        <dbReference type="ARBA" id="ARBA00009389"/>
    </source>
</evidence>
<comment type="similarity">
    <text evidence="2">Belongs to the AMY1 family.</text>
</comment>
<sequence>MAEGSNSNQFQFMPQVVPIFRPQQLPPPPPPPLQNAHFRMPGQPIFPVPPHFGYPPVTWSPIHQYPISQPIYNPFEEDNDYNHEYYNNNGHNGCPIDNMQNRQQSPRRSIRTTYTRNVSSKFDTRHEEFRKHLEETGILSSFTNILAEMYQDPLRPNDSLGYIRDKLACSKPEVAELSNLRQWCEQYQIKTMRLEKELKHVIERLRKHEPYITDDSLFENSAENDCKSCVLDTEKQELKFWNKEENANHKSIKDNNQ</sequence>
<evidence type="ECO:0000313" key="5">
    <source>
        <dbReference type="Proteomes" id="UP000325440"/>
    </source>
</evidence>
<dbReference type="AlphaFoldDB" id="A0A5E4LZK3"/>
<accession>A0A5E4LZK3</accession>
<organism evidence="4 5">
    <name type="scientific">Cinara cedri</name>
    <dbReference type="NCBI Taxonomy" id="506608"/>
    <lineage>
        <taxon>Eukaryota</taxon>
        <taxon>Metazoa</taxon>
        <taxon>Ecdysozoa</taxon>
        <taxon>Arthropoda</taxon>
        <taxon>Hexapoda</taxon>
        <taxon>Insecta</taxon>
        <taxon>Pterygota</taxon>
        <taxon>Neoptera</taxon>
        <taxon>Paraneoptera</taxon>
        <taxon>Hemiptera</taxon>
        <taxon>Sternorrhyncha</taxon>
        <taxon>Aphidomorpha</taxon>
        <taxon>Aphidoidea</taxon>
        <taxon>Aphididae</taxon>
        <taxon>Lachninae</taxon>
        <taxon>Cinara</taxon>
    </lineage>
</organism>
<protein>
    <submittedName>
        <fullName evidence="4">Uncharacterized protein</fullName>
    </submittedName>
</protein>
<evidence type="ECO:0000256" key="3">
    <source>
        <dbReference type="ARBA" id="ARBA00023242"/>
    </source>
</evidence>
<keyword evidence="5" id="KW-1185">Reference proteome</keyword>
<evidence type="ECO:0000313" key="4">
    <source>
        <dbReference type="EMBL" id="VVC24676.1"/>
    </source>
</evidence>
<proteinExistence type="inferred from homology"/>
<dbReference type="GO" id="GO:0005634">
    <property type="term" value="C:nucleus"/>
    <property type="evidence" value="ECO:0007669"/>
    <property type="project" value="UniProtKB-SubCell"/>
</dbReference>
<dbReference type="InterPro" id="IPR026060">
    <property type="entry name" value="AMY1"/>
</dbReference>
<dbReference type="PANTHER" id="PTHR13168">
    <property type="entry name" value="ASSOCIATE OF C-MYC AMY-1"/>
    <property type="match status" value="1"/>
</dbReference>
<dbReference type="PRINTS" id="PR02028">
    <property type="entry name" value="CMYCBINDINGP"/>
</dbReference>
<reference evidence="4 5" key="1">
    <citation type="submission" date="2019-08" db="EMBL/GenBank/DDBJ databases">
        <authorList>
            <person name="Alioto T."/>
            <person name="Alioto T."/>
            <person name="Gomez Garrido J."/>
        </authorList>
    </citation>
    <scope>NUCLEOTIDE SEQUENCE [LARGE SCALE GENOMIC DNA]</scope>
</reference>